<dbReference type="GO" id="GO:0006355">
    <property type="term" value="P:regulation of DNA-templated transcription"/>
    <property type="evidence" value="ECO:0007669"/>
    <property type="project" value="TreeGrafter"/>
</dbReference>
<dbReference type="PANTHER" id="PTHR43130">
    <property type="entry name" value="ARAC-FAMILY TRANSCRIPTIONAL REGULATOR"/>
    <property type="match status" value="1"/>
</dbReference>
<feature type="domain" description="DJ-1/PfpI" evidence="1">
    <location>
        <begin position="4"/>
        <end position="162"/>
    </location>
</feature>
<dbReference type="EMBL" id="BANC01000023">
    <property type="protein sequence ID" value="GAN79559.1"/>
    <property type="molecule type" value="Genomic_DNA"/>
</dbReference>
<dbReference type="CDD" id="cd03139">
    <property type="entry name" value="GATase1_PfpI_2"/>
    <property type="match status" value="1"/>
</dbReference>
<comment type="caution">
    <text evidence="2">The sequence shown here is derived from an EMBL/GenBank/DDBJ whole genome shotgun (WGS) entry which is preliminary data.</text>
</comment>
<dbReference type="Pfam" id="PF01965">
    <property type="entry name" value="DJ-1_PfpI"/>
    <property type="match status" value="1"/>
</dbReference>
<keyword evidence="3" id="KW-1185">Reference proteome</keyword>
<reference evidence="2 3" key="1">
    <citation type="submission" date="2012-11" db="EMBL/GenBank/DDBJ databases">
        <title>Whole genome sequence of Acidocella aminolytica 101 = DSM 11237.</title>
        <authorList>
            <person name="Azuma Y."/>
            <person name="Higashiura N."/>
            <person name="Hirakawa H."/>
            <person name="Matsushita K."/>
        </authorList>
    </citation>
    <scope>NUCLEOTIDE SEQUENCE [LARGE SCALE GENOMIC DNA]</scope>
    <source>
        <strain evidence="3">101 / DSM 11237</strain>
    </source>
</reference>
<dbReference type="InterPro" id="IPR052158">
    <property type="entry name" value="INH-QAR"/>
</dbReference>
<dbReference type="AlphaFoldDB" id="A0A0D6PFC5"/>
<dbReference type="OrthoDB" id="186587at2"/>
<dbReference type="GO" id="GO:0016740">
    <property type="term" value="F:transferase activity"/>
    <property type="evidence" value="ECO:0007669"/>
    <property type="project" value="UniProtKB-KW"/>
</dbReference>
<name>A0A0D6PFC5_9PROT</name>
<sequence length="227" mass="23744">MTHVVIPLYEGVTPLDFTGPYQLLRVLPEMDITLASISRKEIVADGLTFGALNDLERIDSCDILLVPGGLGCIAALETPRFLAAIRRLAEGATYVTSVCTGSLILAAAGLLDGRRAACHWAFRGLLAAFGAIPDAGRVVRDGNRITGGGVTAGIDFALSLIAELRGKEAAQGAQLLLEYAPEPPFAAGLPETAPQAVMDAINARLSNAIGDAERRIAIVAEQVRQAG</sequence>
<dbReference type="RefSeq" id="WP_048878007.1">
    <property type="nucleotide sequence ID" value="NZ_BANC01000023.1"/>
</dbReference>
<dbReference type="PANTHER" id="PTHR43130:SF2">
    <property type="entry name" value="DJ-1_PFPI DOMAIN-CONTAINING PROTEIN"/>
    <property type="match status" value="1"/>
</dbReference>
<proteinExistence type="predicted"/>
<evidence type="ECO:0000313" key="3">
    <source>
        <dbReference type="Proteomes" id="UP000032668"/>
    </source>
</evidence>
<gene>
    <name evidence="2" type="ORF">Aam_023_010</name>
</gene>
<dbReference type="InterPro" id="IPR002818">
    <property type="entry name" value="DJ-1/PfpI"/>
</dbReference>
<dbReference type="SUPFAM" id="SSF52317">
    <property type="entry name" value="Class I glutamine amidotransferase-like"/>
    <property type="match status" value="1"/>
</dbReference>
<accession>A0A0D6PFC5</accession>
<organism evidence="2 3">
    <name type="scientific">Acidocella aminolytica 101 = DSM 11237</name>
    <dbReference type="NCBI Taxonomy" id="1120923"/>
    <lineage>
        <taxon>Bacteria</taxon>
        <taxon>Pseudomonadati</taxon>
        <taxon>Pseudomonadota</taxon>
        <taxon>Alphaproteobacteria</taxon>
        <taxon>Acetobacterales</taxon>
        <taxon>Acidocellaceae</taxon>
        <taxon>Acidocella</taxon>
    </lineage>
</organism>
<keyword evidence="2" id="KW-0315">Glutamine amidotransferase</keyword>
<keyword evidence="2" id="KW-0808">Transferase</keyword>
<protein>
    <submittedName>
        <fullName evidence="2">Transcriptional regulator AraC/glutamine amidotransferase</fullName>
    </submittedName>
</protein>
<dbReference type="Gene3D" id="3.40.50.880">
    <property type="match status" value="1"/>
</dbReference>
<dbReference type="STRING" id="1120923.SAMN02746095_02705"/>
<dbReference type="Proteomes" id="UP000032668">
    <property type="component" value="Unassembled WGS sequence"/>
</dbReference>
<evidence type="ECO:0000259" key="1">
    <source>
        <dbReference type="Pfam" id="PF01965"/>
    </source>
</evidence>
<dbReference type="InterPro" id="IPR029062">
    <property type="entry name" value="Class_I_gatase-like"/>
</dbReference>
<evidence type="ECO:0000313" key="2">
    <source>
        <dbReference type="EMBL" id="GAN79559.1"/>
    </source>
</evidence>